<name>A0A9E8NI29_9BACT</name>
<dbReference type="EC" id="3.1.-.-" evidence="1"/>
<evidence type="ECO:0000256" key="1">
    <source>
        <dbReference type="PIRNR" id="PIRNR033490"/>
    </source>
</evidence>
<dbReference type="PANTHER" id="PTHR33988">
    <property type="entry name" value="ENDORIBONUCLEASE MAZF-RELATED"/>
    <property type="match status" value="1"/>
</dbReference>
<dbReference type="GO" id="GO:0004521">
    <property type="term" value="F:RNA endonuclease activity"/>
    <property type="evidence" value="ECO:0007669"/>
    <property type="project" value="TreeGrafter"/>
</dbReference>
<dbReference type="PIRSF" id="PIRSF033490">
    <property type="entry name" value="MazF"/>
    <property type="match status" value="1"/>
</dbReference>
<keyword evidence="3" id="KW-1185">Reference proteome</keyword>
<dbReference type="AlphaFoldDB" id="A0A9E8NI29"/>
<dbReference type="Pfam" id="PF02452">
    <property type="entry name" value="PemK_toxin"/>
    <property type="match status" value="1"/>
</dbReference>
<keyword evidence="1" id="KW-0540">Nuclease</keyword>
<comment type="function">
    <text evidence="1">Toxic component of a type II toxin-antitoxin (TA) system.</text>
</comment>
<sequence length="109" mass="12375">MVKEILQYEVYWISLDPTLGSEIAKKRPCVVVSPNELNQFLRTVIIVPITSTIKTYPWRVDCLIADRKGAMATDQIKVVDKVRIGSKISALSKREIAALKEVMRKMLVD</sequence>
<dbReference type="InterPro" id="IPR003477">
    <property type="entry name" value="PemK-like"/>
</dbReference>
<dbReference type="GO" id="GO:0016075">
    <property type="term" value="P:rRNA catabolic process"/>
    <property type="evidence" value="ECO:0007669"/>
    <property type="project" value="TreeGrafter"/>
</dbReference>
<accession>A0A9E8NI29</accession>
<dbReference type="EMBL" id="CP112998">
    <property type="protein sequence ID" value="WAC14682.1"/>
    <property type="molecule type" value="Genomic_DNA"/>
</dbReference>
<dbReference type="Gene3D" id="2.30.30.110">
    <property type="match status" value="1"/>
</dbReference>
<dbReference type="GO" id="GO:0016787">
    <property type="term" value="F:hydrolase activity"/>
    <property type="evidence" value="ECO:0007669"/>
    <property type="project" value="UniProtKB-KW"/>
</dbReference>
<comment type="similarity">
    <text evidence="1">Belongs to the PemK/MazF family.</text>
</comment>
<dbReference type="PANTHER" id="PTHR33988:SF2">
    <property type="entry name" value="ENDORIBONUCLEASE MAZF"/>
    <property type="match status" value="1"/>
</dbReference>
<proteinExistence type="inferred from homology"/>
<dbReference type="InterPro" id="IPR011067">
    <property type="entry name" value="Plasmid_toxin/cell-grow_inhib"/>
</dbReference>
<dbReference type="SUPFAM" id="SSF50118">
    <property type="entry name" value="Cell growth inhibitor/plasmid maintenance toxic component"/>
    <property type="match status" value="1"/>
</dbReference>
<dbReference type="KEGG" id="dpf:ON006_12115"/>
<evidence type="ECO:0000313" key="2">
    <source>
        <dbReference type="EMBL" id="WAC14682.1"/>
    </source>
</evidence>
<dbReference type="GO" id="GO:0003677">
    <property type="term" value="F:DNA binding"/>
    <property type="evidence" value="ECO:0007669"/>
    <property type="project" value="InterPro"/>
</dbReference>
<dbReference type="Proteomes" id="UP001164653">
    <property type="component" value="Chromosome"/>
</dbReference>
<gene>
    <name evidence="2" type="ORF">ON006_12115</name>
</gene>
<dbReference type="GO" id="GO:0006402">
    <property type="term" value="P:mRNA catabolic process"/>
    <property type="evidence" value="ECO:0007669"/>
    <property type="project" value="TreeGrafter"/>
</dbReference>
<keyword evidence="1" id="KW-0255">Endonuclease</keyword>
<protein>
    <recommendedName>
        <fullName evidence="1">mRNA interferase</fullName>
        <ecNumber evidence="1">3.1.-.-</ecNumber>
    </recommendedName>
</protein>
<dbReference type="RefSeq" id="WP_244820049.1">
    <property type="nucleotide sequence ID" value="NZ_CP112998.1"/>
</dbReference>
<keyword evidence="1" id="KW-0378">Hydrolase</keyword>
<organism evidence="2 3">
    <name type="scientific">Dyadobacter pollutisoli</name>
    <dbReference type="NCBI Taxonomy" id="2910158"/>
    <lineage>
        <taxon>Bacteria</taxon>
        <taxon>Pseudomonadati</taxon>
        <taxon>Bacteroidota</taxon>
        <taxon>Cytophagia</taxon>
        <taxon>Cytophagales</taxon>
        <taxon>Spirosomataceae</taxon>
        <taxon>Dyadobacter</taxon>
    </lineage>
</organism>
<reference evidence="2" key="1">
    <citation type="submission" date="2022-11" db="EMBL/GenBank/DDBJ databases">
        <title>Dyadobacter pollutisoli sp. nov., isolated from plastic dumped soil.</title>
        <authorList>
            <person name="Kim J.M."/>
            <person name="Kim K.R."/>
            <person name="Lee J.K."/>
            <person name="Hao L."/>
            <person name="Jeon C.O."/>
        </authorList>
    </citation>
    <scope>NUCLEOTIDE SEQUENCE</scope>
    <source>
        <strain evidence="2">U1</strain>
    </source>
</reference>
<evidence type="ECO:0000313" key="3">
    <source>
        <dbReference type="Proteomes" id="UP001164653"/>
    </source>
</evidence>